<keyword evidence="3" id="KW-0677">Repeat</keyword>
<evidence type="ECO:0000313" key="9">
    <source>
        <dbReference type="Proteomes" id="UP000008143"/>
    </source>
</evidence>
<evidence type="ECO:0000313" key="11">
    <source>
        <dbReference type="Xenbase" id="XB-GENE-1011763"/>
    </source>
</evidence>
<dbReference type="InterPro" id="IPR027417">
    <property type="entry name" value="P-loop_NTPase"/>
</dbReference>
<sequence length="1412" mass="162043">MDPTEPTVPGGQTVDVMNFNEFDAPDIVERLTKMLPFLGVDIEKYLDEQNKENAAIRQKVEKGYKFEMRSENRRLQSFFSFTKFSSWCPKAMASAGFYFTGVERSVQCFCCGIVFCTSSFRTQPVEDHMKRSPACGFVQGKDVGNIPKYEIRVQQPEGPQRDLREYVTEEARLHSFRDWPFYARIQPDKLSAAGFYFTGIRDTVQCFSCAGCLGNWDENDDPWKEHAKWFPECNFLTSIKTQDEIKLYISCYKTFPGYTGKDFTTFHCENTLTSVPQGSKFLNIFEDEQVRLESFKRWPKTHPDPKSLARAGFFYKGQRDIAQCFFCAGCLVNWEENDDPWMGHAKCFPECKFVNTCTNLDHKNVQDESKCDNFPQQIQHTLFTPVPHQEKLQTLANRDVDVPTEDWFQEVTKLRHQLMDMYNNSQFTKLFPFADSSSVSIDLKSLFADISVTTKDSKNQPLAQLTLPDILSDLRDITMIEGEAGSGKTALLRKIAILWASGCCPMLSRFRLVFYISVPLIEKQQTLAQIISKHLAGTSPSLTDNILLNIIKQLKNQVLFLLDDYGKTDFVLEPIENLLQKNHWNRVSVAVTVRTDQGRKLRQYARTILSIQDFPLYSSIHIYQQLFSHDIPFLENFFAKMAFSDIFKTALKTPMFTCAICVFWIQTVNKELSTDLSICKAYLMYTKLKHPRERERVEASVSLCGDLALDGVFKSQFDFTDEDLTAIGLSGEDALRFGLLSKFTSQRLHPVYRFFYPTFQEFIASKRMDDLLQSENVIMKEKGLFYLQQINICLHVVGHSDFLKYCCMHSAEATSIIISHLFLLLNNHEAIEFQTDTKVNFQHNPDAAFRQEMIAMLRNTDINTYLSCVKQIIWNFAIQVIVRGNFLSQCAPIVLQFLKGQDITVNMFSPDMGLLVFLKLYPEGLSLIRSLRLSINNIRSTTGPVSNEDLAKVFSDVPTVEQDYSMAFKVKPENFGHLNLKNSMFQKLLDISDLDINASQHKIALLKVDVNGSIPDLETYLGNLLVFLSLTDHIDLELSNCPGFIEAVWPCIDLYGASFVKCSFHGVELNMTEQDLILQMSSLESLQMTQIHPPEYLLSHLDRLKKLKELILDVSDNMEVVRLFPEEFKELRSLEKFVLRNVNLMNDSTKLAKFIAAFSNLTCFHLKCDQCPEFERLLEGLSRNKNIQELYLEGWFLNEYIVSVASVLPLLPNLKIFDIKNMYFTNMYVDKASVFAVALASLAQLEELYLPGGPGICKEATTIIQQFQYLRNLRIISFPSNVLNDASLLQLAHAVRDGHLSKTEELDLTANHDITQSGWRDFFQLVDNLPKLNSLSISRAYGREIKADPLTFIALVQCVARLPSLRNLYMYSWLLDEKDIEMFNVMKIKHPQGKSLGLQWQWLLPFPAIVKD</sequence>
<dbReference type="AGR" id="Xenbase:XB-GENE-1011763"/>
<dbReference type="GO" id="GO:0070269">
    <property type="term" value="P:pyroptotic inflammatory response"/>
    <property type="evidence" value="ECO:0000318"/>
    <property type="project" value="GO_Central"/>
</dbReference>
<evidence type="ECO:0000313" key="10">
    <source>
        <dbReference type="RefSeq" id="XP_031757943.1"/>
    </source>
</evidence>
<dbReference type="RefSeq" id="XP_031757943.1">
    <property type="nucleotide sequence ID" value="XM_031902083.1"/>
</dbReference>
<dbReference type="InterPro" id="IPR053882">
    <property type="entry name" value="Nlrc4-like_WHD"/>
</dbReference>
<evidence type="ECO:0000256" key="4">
    <source>
        <dbReference type="ARBA" id="ARBA00022741"/>
    </source>
</evidence>
<dbReference type="GeneTree" id="ENSGT00940000163559"/>
<dbReference type="OrthoDB" id="4034597at2759"/>
<evidence type="ECO:0000259" key="7">
    <source>
        <dbReference type="PROSITE" id="PS50837"/>
    </source>
</evidence>
<dbReference type="GO" id="GO:0042742">
    <property type="term" value="P:defense response to bacterium"/>
    <property type="evidence" value="ECO:0000318"/>
    <property type="project" value="GO_Central"/>
</dbReference>
<accession>A0A803J8J8</accession>
<evidence type="ECO:0000256" key="6">
    <source>
        <dbReference type="ARBA" id="ARBA00022840"/>
    </source>
</evidence>
<dbReference type="SUPFAM" id="SSF52540">
    <property type="entry name" value="P-loop containing nucleoside triphosphate hydrolases"/>
    <property type="match status" value="1"/>
</dbReference>
<dbReference type="Gene3D" id="3.80.10.10">
    <property type="entry name" value="Ribonuclease Inhibitor"/>
    <property type="match status" value="1"/>
</dbReference>
<feature type="domain" description="NACHT" evidence="7">
    <location>
        <begin position="476"/>
        <end position="596"/>
    </location>
</feature>
<keyword evidence="6" id="KW-0067">ATP-binding</keyword>
<dbReference type="InterPro" id="IPR028789">
    <property type="entry name" value="Naip"/>
</dbReference>
<dbReference type="PANTHER" id="PTHR46914:SF1">
    <property type="entry name" value="BACULOVIRAL IAP REPEAT-CONTAINING PROTEIN 1"/>
    <property type="match status" value="1"/>
</dbReference>
<dbReference type="OMA" id="TFHCENT"/>
<dbReference type="GO" id="GO:0046872">
    <property type="term" value="F:metal ion binding"/>
    <property type="evidence" value="ECO:0007669"/>
    <property type="project" value="UniProtKB-KW"/>
</dbReference>
<dbReference type="SUPFAM" id="SSF57924">
    <property type="entry name" value="Inhibitor of apoptosis (IAP) repeat"/>
    <property type="match status" value="3"/>
</dbReference>
<organism evidence="8">
    <name type="scientific">Xenopus tropicalis</name>
    <name type="common">Western clawed frog</name>
    <name type="synonym">Silurana tropicalis</name>
    <dbReference type="NCBI Taxonomy" id="8364"/>
    <lineage>
        <taxon>Eukaryota</taxon>
        <taxon>Metazoa</taxon>
        <taxon>Chordata</taxon>
        <taxon>Craniata</taxon>
        <taxon>Vertebrata</taxon>
        <taxon>Euteleostomi</taxon>
        <taxon>Amphibia</taxon>
        <taxon>Batrachia</taxon>
        <taxon>Anura</taxon>
        <taxon>Pipoidea</taxon>
        <taxon>Pipidae</taxon>
        <taxon>Xenopodinae</taxon>
        <taxon>Xenopus</taxon>
        <taxon>Silurana</taxon>
    </lineage>
</organism>
<dbReference type="GO" id="GO:0043027">
    <property type="term" value="F:cysteine-type endopeptidase inhibitor activity involved in apoptotic process"/>
    <property type="evidence" value="ECO:0007669"/>
    <property type="project" value="InterPro"/>
</dbReference>
<evidence type="ECO:0000256" key="5">
    <source>
        <dbReference type="ARBA" id="ARBA00022833"/>
    </source>
</evidence>
<keyword evidence="1" id="KW-0053">Apoptosis</keyword>
<evidence type="ECO:0000313" key="8">
    <source>
        <dbReference type="Ensembl" id="ENSXETP00000104136"/>
    </source>
</evidence>
<evidence type="ECO:0000256" key="1">
    <source>
        <dbReference type="ARBA" id="ARBA00022703"/>
    </source>
</evidence>
<reference evidence="8" key="1">
    <citation type="journal article" date="2010" name="Science">
        <title>The genome of the Western clawed frog Xenopus tropicalis.</title>
        <authorList>
            <person name="Hellsten U."/>
            <person name="Harland R.M."/>
            <person name="Gilchrist M.J."/>
            <person name="Hendrix D."/>
            <person name="Jurka J."/>
            <person name="Kapitonov V."/>
            <person name="Ovcharenko I."/>
            <person name="Putnam N.H."/>
            <person name="Shu S."/>
            <person name="Taher L."/>
            <person name="Blitz I.L."/>
            <person name="Blumberg B."/>
            <person name="Dichmann D.S."/>
            <person name="Dubchak I."/>
            <person name="Amaya E."/>
            <person name="Detter J.C."/>
            <person name="Fletcher R."/>
            <person name="Gerhard D.S."/>
            <person name="Goodstein D."/>
            <person name="Graves T."/>
            <person name="Grigoriev I.V."/>
            <person name="Grimwood J."/>
            <person name="Kawashima T."/>
            <person name="Lindquist E."/>
            <person name="Lucas S.M."/>
            <person name="Mead P.E."/>
            <person name="Mitros T."/>
            <person name="Ogino H."/>
            <person name="Ohta Y."/>
            <person name="Poliakov A.V."/>
            <person name="Pollet N."/>
            <person name="Robert J."/>
            <person name="Salamov A."/>
            <person name="Sater A.K."/>
            <person name="Schmutz J."/>
            <person name="Terry A."/>
            <person name="Vize P.D."/>
            <person name="Warren W.C."/>
            <person name="Wells D."/>
            <person name="Wills A."/>
            <person name="Wilson R.K."/>
            <person name="Zimmerman L.B."/>
            <person name="Zorn A.M."/>
            <person name="Grainger R."/>
            <person name="Grammer T."/>
            <person name="Khokha M.K."/>
            <person name="Richardson P.M."/>
            <person name="Rokhsar D.S."/>
        </authorList>
    </citation>
    <scope>NUCLEOTIDE SEQUENCE [LARGE SCALE GENOMIC DNA]</scope>
    <source>
        <strain evidence="8">Nigerian</strain>
    </source>
</reference>
<dbReference type="SMART" id="SM00238">
    <property type="entry name" value="BIR"/>
    <property type="match status" value="3"/>
</dbReference>
<dbReference type="Pfam" id="PF17889">
    <property type="entry name" value="NLRC4_HD"/>
    <property type="match status" value="1"/>
</dbReference>
<dbReference type="PROSITE" id="PS50837">
    <property type="entry name" value="NACHT"/>
    <property type="match status" value="1"/>
</dbReference>
<dbReference type="Gene3D" id="1.10.1170.10">
    <property type="entry name" value="Inhibitor Of Apoptosis Protein (2mihbC-IAP-1), Chain A"/>
    <property type="match status" value="3"/>
</dbReference>
<dbReference type="Pfam" id="PF22524">
    <property type="entry name" value="WHD_Nlrc4"/>
    <property type="match status" value="1"/>
</dbReference>
<gene>
    <name evidence="11" type="primary">naip.2</name>
    <name evidence="10" type="synonym">birc1</name>
    <name evidence="10" type="synonym">birc1g</name>
    <name evidence="8 10" type="synonym">naip</name>
    <name evidence="10" type="synonym">nlrb1</name>
    <name evidence="10" type="synonym">psinaip</name>
</gene>
<reference evidence="8" key="2">
    <citation type="submission" date="2021-03" db="UniProtKB">
        <authorList>
            <consortium name="Ensembl"/>
        </authorList>
    </citation>
    <scope>IDENTIFICATION</scope>
</reference>
<dbReference type="Bgee" id="ENSXETG00000038738">
    <property type="expression patterns" value="Expressed in mesonephros and 12 other cell types or tissues"/>
</dbReference>
<dbReference type="Pfam" id="PF05729">
    <property type="entry name" value="NACHT"/>
    <property type="match status" value="1"/>
</dbReference>
<dbReference type="GO" id="GO:0016045">
    <property type="term" value="P:detection of bacterium"/>
    <property type="evidence" value="ECO:0000318"/>
    <property type="project" value="GO_Central"/>
</dbReference>
<dbReference type="PROSITE" id="PS50143">
    <property type="entry name" value="BIR_REPEAT_2"/>
    <property type="match status" value="3"/>
</dbReference>
<dbReference type="PANTHER" id="PTHR46914">
    <property type="entry name" value="BACULOVIRAL IAP REPEAT-CONTAINING PROTEIN 1"/>
    <property type="match status" value="1"/>
</dbReference>
<protein>
    <submittedName>
        <fullName evidence="8 10">NLR family, apoptosis inhibitory protein</fullName>
    </submittedName>
</protein>
<proteinExistence type="predicted"/>
<dbReference type="SUPFAM" id="SSF52047">
    <property type="entry name" value="RNI-like"/>
    <property type="match status" value="1"/>
</dbReference>
<dbReference type="GO" id="GO:0072557">
    <property type="term" value="C:IPAF inflammasome complex"/>
    <property type="evidence" value="ECO:0000318"/>
    <property type="project" value="GO_Central"/>
</dbReference>
<dbReference type="Ensembl" id="ENSXETT00000121923">
    <property type="protein sequence ID" value="ENSXETP00000104136"/>
    <property type="gene ID" value="ENSXETG00000038738"/>
</dbReference>
<keyword evidence="4" id="KW-0547">Nucleotide-binding</keyword>
<reference evidence="10" key="3">
    <citation type="submission" date="2025-04" db="UniProtKB">
        <authorList>
            <consortium name="RefSeq"/>
        </authorList>
    </citation>
    <scope>IDENTIFICATION</scope>
    <source>
        <strain evidence="10">Nigerian</strain>
        <tissue evidence="10">Liver and blood</tissue>
    </source>
</reference>
<dbReference type="InterPro" id="IPR040535">
    <property type="entry name" value="NLRC4_HD"/>
</dbReference>
<dbReference type="InterPro" id="IPR032675">
    <property type="entry name" value="LRR_dom_sf"/>
</dbReference>
<dbReference type="PROSITE" id="PS01282">
    <property type="entry name" value="BIR_REPEAT_1"/>
    <property type="match status" value="2"/>
</dbReference>
<dbReference type="Pfam" id="PF00653">
    <property type="entry name" value="BIR"/>
    <property type="match status" value="3"/>
</dbReference>
<keyword evidence="9" id="KW-1185">Reference proteome</keyword>
<dbReference type="CDD" id="cd00022">
    <property type="entry name" value="BIR"/>
    <property type="match status" value="2"/>
</dbReference>
<dbReference type="Gene3D" id="3.40.50.300">
    <property type="entry name" value="P-loop containing nucleotide triphosphate hydrolases"/>
    <property type="match status" value="1"/>
</dbReference>
<dbReference type="GO" id="GO:0006915">
    <property type="term" value="P:apoptotic process"/>
    <property type="evidence" value="ECO:0007669"/>
    <property type="project" value="UniProtKB-KW"/>
</dbReference>
<name>A0A803J8J8_XENTR</name>
<dbReference type="InterPro" id="IPR007111">
    <property type="entry name" value="NACHT_NTPase"/>
</dbReference>
<keyword evidence="2" id="KW-0479">Metal-binding</keyword>
<evidence type="ECO:0000256" key="2">
    <source>
        <dbReference type="ARBA" id="ARBA00022723"/>
    </source>
</evidence>
<keyword evidence="5" id="KW-0862">Zinc</keyword>
<dbReference type="InterPro" id="IPR001370">
    <property type="entry name" value="BIR_rpt"/>
</dbReference>
<dbReference type="GO" id="GO:0043066">
    <property type="term" value="P:negative regulation of apoptotic process"/>
    <property type="evidence" value="ECO:0007669"/>
    <property type="project" value="InterPro"/>
</dbReference>
<dbReference type="GO" id="GO:0005524">
    <property type="term" value="F:ATP binding"/>
    <property type="evidence" value="ECO:0007669"/>
    <property type="project" value="UniProtKB-KW"/>
</dbReference>
<dbReference type="Proteomes" id="UP000008143">
    <property type="component" value="Chromosome 1"/>
</dbReference>
<dbReference type="Xenbase" id="XB-GENE-1011763">
    <property type="gene designation" value="naip.2"/>
</dbReference>
<evidence type="ECO:0000256" key="3">
    <source>
        <dbReference type="ARBA" id="ARBA00022737"/>
    </source>
</evidence>